<sequence length="118" mass="13944">EKFKFIFPINPIKLSESISYKFEFFNKVFPTISRLYDISETATQKIKATLEIFIVPSFLIGETSYVRDITIDFKIDVEDKMNPRADDFIKQLYWSVLPKLLKYTAICIEQVFRNLISE</sequence>
<evidence type="ECO:0000313" key="1">
    <source>
        <dbReference type="EMBL" id="GAG60582.1"/>
    </source>
</evidence>
<comment type="caution">
    <text evidence="1">The sequence shown here is derived from an EMBL/GenBank/DDBJ whole genome shotgun (WGS) entry which is preliminary data.</text>
</comment>
<dbReference type="AlphaFoldDB" id="X0ZRB6"/>
<feature type="non-terminal residue" evidence="1">
    <location>
        <position position="1"/>
    </location>
</feature>
<name>X0ZRB6_9ZZZZ</name>
<organism evidence="1">
    <name type="scientific">marine sediment metagenome</name>
    <dbReference type="NCBI Taxonomy" id="412755"/>
    <lineage>
        <taxon>unclassified sequences</taxon>
        <taxon>metagenomes</taxon>
        <taxon>ecological metagenomes</taxon>
    </lineage>
</organism>
<reference evidence="1" key="1">
    <citation type="journal article" date="2014" name="Front. Microbiol.">
        <title>High frequency of phylogenetically diverse reductive dehalogenase-homologous genes in deep subseafloor sedimentary metagenomes.</title>
        <authorList>
            <person name="Kawai M."/>
            <person name="Futagami T."/>
            <person name="Toyoda A."/>
            <person name="Takaki Y."/>
            <person name="Nishi S."/>
            <person name="Hori S."/>
            <person name="Arai W."/>
            <person name="Tsubouchi T."/>
            <person name="Morono Y."/>
            <person name="Uchiyama I."/>
            <person name="Ito T."/>
            <person name="Fujiyama A."/>
            <person name="Inagaki F."/>
            <person name="Takami H."/>
        </authorList>
    </citation>
    <scope>NUCLEOTIDE SEQUENCE</scope>
    <source>
        <strain evidence="1">Expedition CK06-06</strain>
    </source>
</reference>
<gene>
    <name evidence="1" type="ORF">S01H4_14309</name>
</gene>
<dbReference type="EMBL" id="BART01006277">
    <property type="protein sequence ID" value="GAG60582.1"/>
    <property type="molecule type" value="Genomic_DNA"/>
</dbReference>
<protein>
    <submittedName>
        <fullName evidence="1">Uncharacterized protein</fullName>
    </submittedName>
</protein>
<proteinExistence type="predicted"/>
<accession>X0ZRB6</accession>